<reference evidence="6" key="1">
    <citation type="submission" date="2021-08" db="EMBL/GenBank/DDBJ databases">
        <authorList>
            <person name="Zhang H."/>
            <person name="Xu M."/>
            <person name="Yu Z."/>
            <person name="Yang L."/>
            <person name="Cai Y."/>
        </authorList>
    </citation>
    <scope>NUCLEOTIDE SEQUENCE</scope>
    <source>
        <strain evidence="6">CHL1</strain>
    </source>
</reference>
<protein>
    <submittedName>
        <fullName evidence="6">STN domain-containing protein</fullName>
    </submittedName>
</protein>
<keyword evidence="1" id="KW-0813">Transport</keyword>
<evidence type="ECO:0000259" key="5">
    <source>
        <dbReference type="SMART" id="SM00965"/>
    </source>
</evidence>
<sequence length="121" mass="11956">MSQALTIYGRQAGLQVTYLASIATGKTSGGFSGSATSGEALGRILAGSGLAYSFTNSTTIAIVAQEATVDGAAAEDGATPLQAIAVQGVNPNSTLGAPPPSLRRRAGGDRRPSSACWATAA</sequence>
<dbReference type="Proteomes" id="UP000825701">
    <property type="component" value="Chromosome"/>
</dbReference>
<dbReference type="GO" id="GO:0019867">
    <property type="term" value="C:outer membrane"/>
    <property type="evidence" value="ECO:0007669"/>
    <property type="project" value="InterPro"/>
</dbReference>
<evidence type="ECO:0000256" key="1">
    <source>
        <dbReference type="ARBA" id="ARBA00022448"/>
    </source>
</evidence>
<evidence type="ECO:0000256" key="3">
    <source>
        <dbReference type="ARBA" id="ARBA00023237"/>
    </source>
</evidence>
<dbReference type="EMBL" id="CP081869">
    <property type="protein sequence ID" value="QZN99029.1"/>
    <property type="molecule type" value="Genomic_DNA"/>
</dbReference>
<dbReference type="AlphaFoldDB" id="A0A9E6UNW1"/>
<dbReference type="RefSeq" id="WP_261402051.1">
    <property type="nucleotide sequence ID" value="NZ_CP081869.1"/>
</dbReference>
<dbReference type="KEGG" id="cmet:K6K41_19470"/>
<keyword evidence="7" id="KW-1185">Reference proteome</keyword>
<keyword evidence="2" id="KW-0472">Membrane</keyword>
<dbReference type="InterPro" id="IPR011662">
    <property type="entry name" value="Secretin/TonB_short_N"/>
</dbReference>
<feature type="domain" description="Secretin/TonB short N-terminal" evidence="5">
    <location>
        <begin position="14"/>
        <end position="65"/>
    </location>
</feature>
<name>A0A9E6UNW1_9HYPH</name>
<dbReference type="Gene3D" id="3.55.50.30">
    <property type="match status" value="1"/>
</dbReference>
<accession>A0A9E6UNW1</accession>
<proteinExistence type="predicted"/>
<feature type="region of interest" description="Disordered" evidence="4">
    <location>
        <begin position="89"/>
        <end position="121"/>
    </location>
</feature>
<organism evidence="6 7">
    <name type="scientific">Chenggangzhangella methanolivorans</name>
    <dbReference type="NCBI Taxonomy" id="1437009"/>
    <lineage>
        <taxon>Bacteria</taxon>
        <taxon>Pseudomonadati</taxon>
        <taxon>Pseudomonadota</taxon>
        <taxon>Alphaproteobacteria</taxon>
        <taxon>Hyphomicrobiales</taxon>
        <taxon>Methylopilaceae</taxon>
        <taxon>Chenggangzhangella</taxon>
    </lineage>
</organism>
<evidence type="ECO:0000256" key="2">
    <source>
        <dbReference type="ARBA" id="ARBA00023136"/>
    </source>
</evidence>
<gene>
    <name evidence="6" type="ORF">K6K41_19470</name>
</gene>
<keyword evidence="3" id="KW-0998">Cell outer membrane</keyword>
<evidence type="ECO:0000313" key="7">
    <source>
        <dbReference type="Proteomes" id="UP000825701"/>
    </source>
</evidence>
<dbReference type="SMART" id="SM00965">
    <property type="entry name" value="STN"/>
    <property type="match status" value="1"/>
</dbReference>
<evidence type="ECO:0000313" key="6">
    <source>
        <dbReference type="EMBL" id="QZN99029.1"/>
    </source>
</evidence>
<evidence type="ECO:0000256" key="4">
    <source>
        <dbReference type="SAM" id="MobiDB-lite"/>
    </source>
</evidence>